<organism evidence="1 2">
    <name type="scientific">Metapseudomonas boanensis</name>
    <dbReference type="NCBI Taxonomy" id="2822138"/>
    <lineage>
        <taxon>Bacteria</taxon>
        <taxon>Pseudomonadati</taxon>
        <taxon>Pseudomonadota</taxon>
        <taxon>Gammaproteobacteria</taxon>
        <taxon>Pseudomonadales</taxon>
        <taxon>Pseudomonadaceae</taxon>
        <taxon>Metapseudomonas</taxon>
    </lineage>
</organism>
<dbReference type="RefSeq" id="WP_215379871.1">
    <property type="nucleotide sequence ID" value="NZ_JAGTIS010000017.1"/>
</dbReference>
<gene>
    <name evidence="1" type="ORF">J7302_22345</name>
</gene>
<name>A0ABS5XMB6_9GAMM</name>
<dbReference type="Proteomes" id="UP001519667">
    <property type="component" value="Unassembled WGS sequence"/>
</dbReference>
<evidence type="ECO:0000313" key="2">
    <source>
        <dbReference type="Proteomes" id="UP001519667"/>
    </source>
</evidence>
<evidence type="ECO:0000313" key="1">
    <source>
        <dbReference type="EMBL" id="MBT8768851.1"/>
    </source>
</evidence>
<accession>A0ABS5XMB6</accession>
<proteinExistence type="predicted"/>
<comment type="caution">
    <text evidence="1">The sequence shown here is derived from an EMBL/GenBank/DDBJ whole genome shotgun (WGS) entry which is preliminary data.</text>
</comment>
<protein>
    <submittedName>
        <fullName evidence="1">Uncharacterized protein</fullName>
    </submittedName>
</protein>
<keyword evidence="2" id="KW-1185">Reference proteome</keyword>
<dbReference type="EMBL" id="JAGTIS010000017">
    <property type="protein sequence ID" value="MBT8768851.1"/>
    <property type="molecule type" value="Genomic_DNA"/>
</dbReference>
<reference evidence="1 2" key="1">
    <citation type="submission" date="2021-04" db="EMBL/GenBank/DDBJ databases">
        <title>Pseudomonas boanensis sp. nov., a bacterium isolated from river water used for household purposes in Boane District, Mozambique.</title>
        <authorList>
            <person name="Nicklasson M."/>
            <person name="Martin-Rodriguez A.J."/>
            <person name="Thorell K."/>
            <person name="Neves L."/>
            <person name="Mussagy A."/>
            <person name="Rydberg H.A."/>
            <person name="Hernroth B."/>
            <person name="Svensson-Stadler L."/>
            <person name="Sjoling A."/>
        </authorList>
    </citation>
    <scope>NUCLEOTIDE SEQUENCE [LARGE SCALE GENOMIC DNA]</scope>
    <source>
        <strain evidence="1 2">DB1</strain>
    </source>
</reference>
<sequence>MRPIVMLCLLYLLSPMTWGDGRSNQQLSELSSRSQLLCASAMLYFNPEERAPDPRSLTVVFHHLSTLETYVLQLGQPESLVQPLHAMKRIFAQLDSLPSSQRERYPELLRQMLVQQRQLQQAAVDILSGVRQSSSEAAQGQPFNAQSQALASLLMDYQLRFYPMPGKHELTMKREQVLDLDRAIEQRFEMLLVRHSEQAELLAKIRGNYQFARAQLLQDKGRAQGGVEFYLSRAVADLDELAVMTRPTDSGQPPL</sequence>